<dbReference type="Pfam" id="PF00889">
    <property type="entry name" value="EF_TS"/>
    <property type="match status" value="1"/>
</dbReference>
<proteinExistence type="inferred from homology"/>
<evidence type="ECO:0000313" key="8">
    <source>
        <dbReference type="EMBL" id="MST50260.1"/>
    </source>
</evidence>
<dbReference type="CDD" id="cd14275">
    <property type="entry name" value="UBA_EF-Ts"/>
    <property type="match status" value="1"/>
</dbReference>
<accession>A0A7K0K5A7</accession>
<evidence type="ECO:0000259" key="7">
    <source>
        <dbReference type="Pfam" id="PF00889"/>
    </source>
</evidence>
<dbReference type="InterPro" id="IPR014039">
    <property type="entry name" value="Transl_elong_EFTs/EF1B_dimer"/>
</dbReference>
<dbReference type="PROSITE" id="PS01126">
    <property type="entry name" value="EF_TS_1"/>
    <property type="match status" value="1"/>
</dbReference>
<comment type="caution">
    <text evidence="8">The sequence shown here is derived from an EMBL/GenBank/DDBJ whole genome shotgun (WGS) entry which is preliminary data.</text>
</comment>
<dbReference type="FunFam" id="1.10.286.20:FF:000001">
    <property type="entry name" value="Elongation factor Ts"/>
    <property type="match status" value="1"/>
</dbReference>
<keyword evidence="3 6" id="KW-0251">Elongation factor</keyword>
<protein>
    <recommendedName>
        <fullName evidence="2 6">Elongation factor Ts</fullName>
        <shortName evidence="6">EF-Ts</shortName>
    </recommendedName>
</protein>
<comment type="similarity">
    <text evidence="1 6">Belongs to the EF-Ts family.</text>
</comment>
<dbReference type="Gene3D" id="1.10.8.10">
    <property type="entry name" value="DNA helicase RuvA subunit, C-terminal domain"/>
    <property type="match status" value="1"/>
</dbReference>
<dbReference type="PANTHER" id="PTHR11741">
    <property type="entry name" value="ELONGATION FACTOR TS"/>
    <property type="match status" value="1"/>
</dbReference>
<dbReference type="HAMAP" id="MF_00050">
    <property type="entry name" value="EF_Ts"/>
    <property type="match status" value="1"/>
</dbReference>
<dbReference type="InterPro" id="IPR036402">
    <property type="entry name" value="EF-Ts_dimer_sf"/>
</dbReference>
<comment type="subcellular location">
    <subcellularLocation>
        <location evidence="6">Cytoplasm</location>
    </subcellularLocation>
</comment>
<dbReference type="InterPro" id="IPR018101">
    <property type="entry name" value="Transl_elong_Ts_CS"/>
</dbReference>
<comment type="function">
    <text evidence="5 6">Associates with the EF-Tu.GDP complex and induces the exchange of GDP to GTP. It remains bound to the aminoacyl-tRNA.EF-Tu.GTP complex up to the GTP hydrolysis stage on the ribosome.</text>
</comment>
<keyword evidence="4 6" id="KW-0648">Protein biosynthesis</keyword>
<dbReference type="SUPFAM" id="SSF54713">
    <property type="entry name" value="Elongation factor Ts (EF-Ts), dimerisation domain"/>
    <property type="match status" value="2"/>
</dbReference>
<feature type="domain" description="Translation elongation factor EFTs/EF1B dimerisation" evidence="7">
    <location>
        <begin position="75"/>
        <end position="279"/>
    </location>
</feature>
<evidence type="ECO:0000256" key="6">
    <source>
        <dbReference type="HAMAP-Rule" id="MF_00050"/>
    </source>
</evidence>
<dbReference type="Gene3D" id="3.30.479.20">
    <property type="entry name" value="Elongation factor Ts, dimerisation domain"/>
    <property type="match status" value="2"/>
</dbReference>
<dbReference type="InterPro" id="IPR009060">
    <property type="entry name" value="UBA-like_sf"/>
</dbReference>
<dbReference type="RefSeq" id="WP_154545720.1">
    <property type="nucleotide sequence ID" value="NZ_JAQYQY010000012.1"/>
</dbReference>
<evidence type="ECO:0000256" key="2">
    <source>
        <dbReference type="ARBA" id="ARBA00016956"/>
    </source>
</evidence>
<reference evidence="8 9" key="1">
    <citation type="submission" date="2019-08" db="EMBL/GenBank/DDBJ databases">
        <title>In-depth cultivation of the pig gut microbiome towards novel bacterial diversity and tailored functional studies.</title>
        <authorList>
            <person name="Wylensek D."/>
            <person name="Hitch T.C.A."/>
            <person name="Clavel T."/>
        </authorList>
    </citation>
    <scope>NUCLEOTIDE SEQUENCE [LARGE SCALE GENOMIC DNA]</scope>
    <source>
        <strain evidence="8 9">RF-GAM-744-WT-7</strain>
    </source>
</reference>
<evidence type="ECO:0000256" key="4">
    <source>
        <dbReference type="ARBA" id="ARBA00022917"/>
    </source>
</evidence>
<dbReference type="GO" id="GO:0005737">
    <property type="term" value="C:cytoplasm"/>
    <property type="evidence" value="ECO:0007669"/>
    <property type="project" value="UniProtKB-SubCell"/>
</dbReference>
<keyword evidence="6" id="KW-0963">Cytoplasm</keyword>
<dbReference type="Gene3D" id="1.10.286.20">
    <property type="match status" value="1"/>
</dbReference>
<dbReference type="FunFam" id="1.10.8.10:FF:000001">
    <property type="entry name" value="Elongation factor Ts"/>
    <property type="match status" value="1"/>
</dbReference>
<dbReference type="PANTHER" id="PTHR11741:SF0">
    <property type="entry name" value="ELONGATION FACTOR TS, MITOCHONDRIAL"/>
    <property type="match status" value="1"/>
</dbReference>
<evidence type="ECO:0000256" key="5">
    <source>
        <dbReference type="ARBA" id="ARBA00025453"/>
    </source>
</evidence>
<dbReference type="AlphaFoldDB" id="A0A7K0K5A7"/>
<keyword evidence="9" id="KW-1185">Reference proteome</keyword>
<dbReference type="NCBIfam" id="TIGR00116">
    <property type="entry name" value="tsf"/>
    <property type="match status" value="1"/>
</dbReference>
<dbReference type="SUPFAM" id="SSF46934">
    <property type="entry name" value="UBA-like"/>
    <property type="match status" value="1"/>
</dbReference>
<evidence type="ECO:0000313" key="9">
    <source>
        <dbReference type="Proteomes" id="UP000442535"/>
    </source>
</evidence>
<dbReference type="GO" id="GO:0003746">
    <property type="term" value="F:translation elongation factor activity"/>
    <property type="evidence" value="ECO:0007669"/>
    <property type="project" value="UniProtKB-UniRule"/>
</dbReference>
<organism evidence="8 9">
    <name type="scientific">Mobiluncus porci</name>
    <dbReference type="NCBI Taxonomy" id="2652278"/>
    <lineage>
        <taxon>Bacteria</taxon>
        <taxon>Bacillati</taxon>
        <taxon>Actinomycetota</taxon>
        <taxon>Actinomycetes</taxon>
        <taxon>Actinomycetales</taxon>
        <taxon>Actinomycetaceae</taxon>
        <taxon>Mobiluncus</taxon>
    </lineage>
</organism>
<gene>
    <name evidence="6" type="primary">tsf</name>
    <name evidence="8" type="ORF">FYJ63_08465</name>
</gene>
<feature type="region of interest" description="Involved in Mg(2+) ion dislocation from EF-Tu" evidence="6">
    <location>
        <begin position="84"/>
        <end position="87"/>
    </location>
</feature>
<name>A0A7K0K5A7_9ACTO</name>
<dbReference type="EMBL" id="VUMY01000015">
    <property type="protein sequence ID" value="MST50260.1"/>
    <property type="molecule type" value="Genomic_DNA"/>
</dbReference>
<evidence type="ECO:0000256" key="3">
    <source>
        <dbReference type="ARBA" id="ARBA00022768"/>
    </source>
</evidence>
<evidence type="ECO:0000256" key="1">
    <source>
        <dbReference type="ARBA" id="ARBA00005532"/>
    </source>
</evidence>
<dbReference type="Proteomes" id="UP000442535">
    <property type="component" value="Unassembled WGS sequence"/>
</dbReference>
<sequence length="279" mass="29900">MANYSMQDLKDLREETGAGLADVKKALEEANGDREKALEIIRVKGLKSLSKREGRSAGMGLIGAKVTDTKTGQRGTMVEVNAETDFVVKTDKFINMADKILEAAAESGAETVDDLMKAKTDDGTVKDTLDAVAAIIGEKLDVANVRQLEGEAVDVYLHKSSQDLPPTVGVMVATDKAAASVAHDVAMHIAAYSPEYLTREEIPADVVEKERNTLTETTKAEGKPEAAIAKIVEGRMNGFYKENVLLDQAFAKDPKTTVGKIVEGTKGQVTGFARLQAGE</sequence>
<dbReference type="InterPro" id="IPR001816">
    <property type="entry name" value="Transl_elong_EFTs/EF1B"/>
</dbReference>